<organism evidence="1 2">
    <name type="scientific">Bacillus phage BCD7</name>
    <dbReference type="NCBI Taxonomy" id="1136534"/>
    <lineage>
        <taxon>Viruses</taxon>
        <taxon>Duplodnaviria</taxon>
        <taxon>Heunggongvirae</taxon>
        <taxon>Uroviricota</taxon>
        <taxon>Caudoviricetes</taxon>
        <taxon>Becedseptimavirus</taxon>
        <taxon>Becedseptimavirus BCD7</taxon>
    </lineage>
</organism>
<dbReference type="Proteomes" id="UP000006298">
    <property type="component" value="Segment"/>
</dbReference>
<proteinExistence type="predicted"/>
<dbReference type="KEGG" id="vg:14011642"/>
<accession>J9PVD2</accession>
<sequence>MTEQELYNKLLKISDIGDFHLEFWGHSEDYWARYYVNKRLIVIYDRDENGDQYDESVLIREGLHELTHHIQHCYIPFWKRLAEDGKEHDSMFWELFRAMQRIAAENPSIKFTHDEICCAKEK</sequence>
<keyword evidence="2" id="KW-1185">Reference proteome</keyword>
<gene>
    <name evidence="1" type="ORF">BCD7_0123</name>
</gene>
<protein>
    <submittedName>
        <fullName evidence="1">Uncharacterized protein</fullName>
    </submittedName>
</protein>
<dbReference type="RefSeq" id="YP_007005974.1">
    <property type="nucleotide sequence ID" value="NC_019515.1"/>
</dbReference>
<evidence type="ECO:0000313" key="1">
    <source>
        <dbReference type="EMBL" id="AEZ50570.1"/>
    </source>
</evidence>
<name>J9PVD2_9CAUD</name>
<dbReference type="GeneID" id="14011642"/>
<evidence type="ECO:0000313" key="2">
    <source>
        <dbReference type="Proteomes" id="UP000006298"/>
    </source>
</evidence>
<reference evidence="1 2" key="1">
    <citation type="submission" date="2011-09" db="EMBL/GenBank/DDBJ databases">
        <title>Complete Genome Sequence of Bacillus cereus Bacteriophage BCD7.</title>
        <authorList>
            <person name="Lee J.-H."/>
            <person name="Shin H."/>
            <person name="Son B."/>
            <person name="Ryu S."/>
        </authorList>
    </citation>
    <scope>NUCLEOTIDE SEQUENCE [LARGE SCALE GENOMIC DNA]</scope>
</reference>
<dbReference type="EMBL" id="JN712910">
    <property type="protein sequence ID" value="AEZ50570.1"/>
    <property type="molecule type" value="Genomic_DNA"/>
</dbReference>